<evidence type="ECO:0000313" key="4">
    <source>
        <dbReference type="EMBL" id="KAF7286857.1"/>
    </source>
</evidence>
<accession>A0A834J2X3</accession>
<evidence type="ECO:0000256" key="2">
    <source>
        <dbReference type="ARBA" id="ARBA00022737"/>
    </source>
</evidence>
<dbReference type="AlphaFoldDB" id="A0A834J2X3"/>
<dbReference type="PANTHER" id="PTHR46042:SF1">
    <property type="entry name" value="DIPHTHINE METHYLTRANSFERASE"/>
    <property type="match status" value="1"/>
</dbReference>
<keyword evidence="2" id="KW-0677">Repeat</keyword>
<gene>
    <name evidence="4" type="ORF">GWI33_003911</name>
</gene>
<sequence length="150" mass="16802">MGDHTNTSPNEIKTLFKFNTEFSADSVEWCPHVPSFFVCGNYHLDDSQSQGSVQKRLGRILLFSISCDEGLKLHQKVNTAGILDLKWCPSTVNEMCLLGAVNSEGILEIYKFDQEKLSCIASYSVKNSNEKDILLLSLDWSTGKYSIITN</sequence>
<dbReference type="InterPro" id="IPR052415">
    <property type="entry name" value="Diphthine_MTase"/>
</dbReference>
<proteinExistence type="predicted"/>
<dbReference type="GO" id="GO:0017183">
    <property type="term" value="P:protein histidyl modification to diphthamide"/>
    <property type="evidence" value="ECO:0007669"/>
    <property type="project" value="TreeGrafter"/>
</dbReference>
<name>A0A834J2X3_RHYFE</name>
<dbReference type="GO" id="GO:0061685">
    <property type="term" value="F:diphthine methylesterase activity"/>
    <property type="evidence" value="ECO:0007669"/>
    <property type="project" value="TreeGrafter"/>
</dbReference>
<evidence type="ECO:0000313" key="5">
    <source>
        <dbReference type="Proteomes" id="UP000625711"/>
    </source>
</evidence>
<keyword evidence="1" id="KW-0853">WD repeat</keyword>
<evidence type="ECO:0000256" key="3">
    <source>
        <dbReference type="ARBA" id="ARBA00043952"/>
    </source>
</evidence>
<protein>
    <submittedName>
        <fullName evidence="4">Uncharacterized protein</fullName>
    </submittedName>
</protein>
<keyword evidence="5" id="KW-1185">Reference proteome</keyword>
<comment type="caution">
    <text evidence="4">The sequence shown here is derived from an EMBL/GenBank/DDBJ whole genome shotgun (WGS) entry which is preliminary data.</text>
</comment>
<dbReference type="EMBL" id="JAACXV010000020">
    <property type="protein sequence ID" value="KAF7286857.1"/>
    <property type="molecule type" value="Genomic_DNA"/>
</dbReference>
<dbReference type="Proteomes" id="UP000625711">
    <property type="component" value="Unassembled WGS sequence"/>
</dbReference>
<dbReference type="GO" id="GO:0005737">
    <property type="term" value="C:cytoplasm"/>
    <property type="evidence" value="ECO:0007669"/>
    <property type="project" value="TreeGrafter"/>
</dbReference>
<evidence type="ECO:0000256" key="1">
    <source>
        <dbReference type="ARBA" id="ARBA00022574"/>
    </source>
</evidence>
<comment type="pathway">
    <text evidence="3">Protein modification.</text>
</comment>
<dbReference type="OrthoDB" id="1930760at2759"/>
<organism evidence="4 5">
    <name type="scientific">Rhynchophorus ferrugineus</name>
    <name type="common">Red palm weevil</name>
    <name type="synonym">Curculio ferrugineus</name>
    <dbReference type="NCBI Taxonomy" id="354439"/>
    <lineage>
        <taxon>Eukaryota</taxon>
        <taxon>Metazoa</taxon>
        <taxon>Ecdysozoa</taxon>
        <taxon>Arthropoda</taxon>
        <taxon>Hexapoda</taxon>
        <taxon>Insecta</taxon>
        <taxon>Pterygota</taxon>
        <taxon>Neoptera</taxon>
        <taxon>Endopterygota</taxon>
        <taxon>Coleoptera</taxon>
        <taxon>Polyphaga</taxon>
        <taxon>Cucujiformia</taxon>
        <taxon>Curculionidae</taxon>
        <taxon>Dryophthorinae</taxon>
        <taxon>Rhynchophorus</taxon>
    </lineage>
</organism>
<reference evidence="4" key="1">
    <citation type="submission" date="2020-08" db="EMBL/GenBank/DDBJ databases">
        <title>Genome sequencing and assembly of the red palm weevil Rhynchophorus ferrugineus.</title>
        <authorList>
            <person name="Dias G.B."/>
            <person name="Bergman C.M."/>
            <person name="Manee M."/>
        </authorList>
    </citation>
    <scope>NUCLEOTIDE SEQUENCE</scope>
    <source>
        <strain evidence="4">AA-2017</strain>
        <tissue evidence="4">Whole larva</tissue>
    </source>
</reference>
<dbReference type="PANTHER" id="PTHR46042">
    <property type="entry name" value="DIPHTHINE METHYLTRANSFERASE"/>
    <property type="match status" value="1"/>
</dbReference>